<dbReference type="GO" id="GO:0000271">
    <property type="term" value="P:polysaccharide biosynthetic process"/>
    <property type="evidence" value="ECO:0007669"/>
    <property type="project" value="UniProtKB-KW"/>
</dbReference>
<keyword evidence="18" id="KW-0175">Coiled coil</keyword>
<feature type="transmembrane region" description="Helical" evidence="19">
    <location>
        <begin position="449"/>
        <end position="469"/>
    </location>
</feature>
<evidence type="ECO:0000256" key="16">
    <source>
        <dbReference type="ARBA" id="ARBA00067833"/>
    </source>
</evidence>
<dbReference type="NCBIfam" id="TIGR01007">
    <property type="entry name" value="eps_fam"/>
    <property type="match status" value="1"/>
</dbReference>
<evidence type="ECO:0000256" key="2">
    <source>
        <dbReference type="ARBA" id="ARBA00008883"/>
    </source>
</evidence>
<dbReference type="GO" id="GO:0005886">
    <property type="term" value="C:plasma membrane"/>
    <property type="evidence" value="ECO:0007669"/>
    <property type="project" value="UniProtKB-SubCell"/>
</dbReference>
<keyword evidence="11 19" id="KW-0472">Membrane</keyword>
<name>A0A0P0R857_9BURK</name>
<evidence type="ECO:0000259" key="20">
    <source>
        <dbReference type="Pfam" id="PF02706"/>
    </source>
</evidence>
<dbReference type="SUPFAM" id="SSF52540">
    <property type="entry name" value="P-loop containing nucleoside triphosphate hydrolases"/>
    <property type="match status" value="1"/>
</dbReference>
<keyword evidence="12" id="KW-0829">Tyrosine-protein kinase</keyword>
<accession>A0A0P0R857</accession>
<dbReference type="InterPro" id="IPR050445">
    <property type="entry name" value="Bact_polysacc_biosynth/exp"/>
</dbReference>
<keyword evidence="5 23" id="KW-0808">Transferase</keyword>
<dbReference type="NCBIfam" id="TIGR01005">
    <property type="entry name" value="eps_transp_fam"/>
    <property type="match status" value="1"/>
</dbReference>
<feature type="domain" description="Tyrosine-protein kinase G-rich" evidence="22">
    <location>
        <begin position="391"/>
        <end position="471"/>
    </location>
</feature>
<evidence type="ECO:0000256" key="12">
    <source>
        <dbReference type="ARBA" id="ARBA00023137"/>
    </source>
</evidence>
<evidence type="ECO:0000256" key="4">
    <source>
        <dbReference type="ARBA" id="ARBA00022519"/>
    </source>
</evidence>
<comment type="function">
    <text evidence="15">Probably involved in polymerization and/or export of exopolysaccharide EPS I which functions as a virulence factor. May be involved in an ATP-dependent process in the pathway for EPS I production, possibly export of the trimeric repeat units across the inner membrane or their polymerization.</text>
</comment>
<dbReference type="FunFam" id="3.40.50.300:FF:000527">
    <property type="entry name" value="Tyrosine-protein kinase etk"/>
    <property type="match status" value="1"/>
</dbReference>
<evidence type="ECO:0000259" key="21">
    <source>
        <dbReference type="Pfam" id="PF13614"/>
    </source>
</evidence>
<comment type="catalytic activity">
    <reaction evidence="14">
        <text>L-tyrosyl-[protein] + ATP = O-phospho-L-tyrosyl-[protein] + ADP + H(+)</text>
        <dbReference type="Rhea" id="RHEA:10596"/>
        <dbReference type="Rhea" id="RHEA-COMP:10136"/>
        <dbReference type="Rhea" id="RHEA-COMP:20101"/>
        <dbReference type="ChEBI" id="CHEBI:15378"/>
        <dbReference type="ChEBI" id="CHEBI:30616"/>
        <dbReference type="ChEBI" id="CHEBI:46858"/>
        <dbReference type="ChEBI" id="CHEBI:61978"/>
        <dbReference type="ChEBI" id="CHEBI:456216"/>
    </reaction>
</comment>
<dbReference type="InterPro" id="IPR027417">
    <property type="entry name" value="P-loop_NTPase"/>
</dbReference>
<gene>
    <name evidence="23" type="ORF">K788_0004888</name>
</gene>
<dbReference type="EMBL" id="CP012746">
    <property type="protein sequence ID" value="ALL64200.1"/>
    <property type="molecule type" value="Genomic_DNA"/>
</dbReference>
<dbReference type="InterPro" id="IPR032807">
    <property type="entry name" value="GNVR"/>
</dbReference>
<keyword evidence="6 19" id="KW-0812">Transmembrane</keyword>
<evidence type="ECO:0000256" key="15">
    <source>
        <dbReference type="ARBA" id="ARBA00054296"/>
    </source>
</evidence>
<dbReference type="InterPro" id="IPR005702">
    <property type="entry name" value="Wzc-like_C"/>
</dbReference>
<proteinExistence type="inferred from homology"/>
<comment type="similarity">
    <text evidence="2">Belongs to the etk/wzc family.</text>
</comment>
<dbReference type="KEGG" id="bcai:K788_0004888"/>
<dbReference type="Pfam" id="PF13614">
    <property type="entry name" value="AAA_31"/>
    <property type="match status" value="1"/>
</dbReference>
<keyword evidence="13" id="KW-0270">Exopolysaccharide synthesis</keyword>
<evidence type="ECO:0000256" key="8">
    <source>
        <dbReference type="ARBA" id="ARBA00022777"/>
    </source>
</evidence>
<dbReference type="Pfam" id="PF13807">
    <property type="entry name" value="GNVR"/>
    <property type="match status" value="1"/>
</dbReference>
<keyword evidence="7" id="KW-0547">Nucleotide-binding</keyword>
<dbReference type="Proteomes" id="UP000019146">
    <property type="component" value="Chromosome 1"/>
</dbReference>
<protein>
    <recommendedName>
        <fullName evidence="16">Putative tyrosine-protein kinase EpsB</fullName>
    </recommendedName>
    <alternativeName>
        <fullName evidence="17">EPS I polysaccharide export protein EpsB</fullName>
    </alternativeName>
</protein>
<keyword evidence="10 19" id="KW-1133">Transmembrane helix</keyword>
<evidence type="ECO:0000256" key="9">
    <source>
        <dbReference type="ARBA" id="ARBA00022840"/>
    </source>
</evidence>
<dbReference type="InterPro" id="IPR005700">
    <property type="entry name" value="EPS_ExoP-like"/>
</dbReference>
<keyword evidence="3" id="KW-1003">Cell membrane</keyword>
<evidence type="ECO:0000256" key="6">
    <source>
        <dbReference type="ARBA" id="ARBA00022692"/>
    </source>
</evidence>
<feature type="domain" description="AAA" evidence="21">
    <location>
        <begin position="559"/>
        <end position="670"/>
    </location>
</feature>
<evidence type="ECO:0000313" key="23">
    <source>
        <dbReference type="EMBL" id="ALL64200.1"/>
    </source>
</evidence>
<keyword evidence="4" id="KW-0997">Cell inner membrane</keyword>
<evidence type="ECO:0000256" key="17">
    <source>
        <dbReference type="ARBA" id="ARBA00081049"/>
    </source>
</evidence>
<sequence>MAINFDNRYTDVSSDEMHLTDYLQAIVANWRSILMITLAITALGTAYAFVATPVYRADVLFHVVDKADNNNKQDGLQPLTGMFDTKPSTAAEIELMKSRLVTEETVKSLHLDIAARPHTLPFVGGMLAPLMNGKWGIKLPPALQLPSYAWGNESIKVSRFDTAKDMYDKDFTLIAGQNGDFVLNNPDGVAILEGRVGENVVRETPAGPITLRVDEMTGAPGTRYDLTRGSTLTTVERLQKAMDIGESTLQSGVIRASLEGHDPKLTADIMNSMAREFIRQDVESRSTEAEHMLAFLDQQLPQLRKELDAAEQRYNTFRNQHGTVDLSEESRLLLQQIVDNKTKLVDLQTQRAEMSQRFTANHPAVAALDAQIAGLQGNLSKMGKSVQTLPDTEQTALRLLRDVHVDTELYTNLLNSAQQLRIAKAGQVGDVRIVDFAEAADDPVRPKRVLVILISFGAGLFIGIVFAFVRKTLYGGVERPDELEAALGVPVFAVVPRSEQQLRLQQDVMMRRRGLHVLAEQAPQDIAVEGVRNLRTSLQLSVDDKQNNVVMLTGSRPDAGKSFLSVNLSALVASTAKRTLVIDGDMRRGDVHSHFGLQHQPGLSDVLRGGDLQSSIQRDVLPGLDVLTKGSLPSHPSELLMSKRFETMLDELKKQYDFIIIDTPPVLAVTDSTVIGKHVGTTLLVIRHGRHPVGELAETAKRLRNGGVDLQGVLLTDVPQAGAFIGSGYRGGYYGYESIAG</sequence>
<feature type="transmembrane region" description="Helical" evidence="19">
    <location>
        <begin position="33"/>
        <end position="55"/>
    </location>
</feature>
<dbReference type="CDD" id="cd05387">
    <property type="entry name" value="BY-kinase"/>
    <property type="match status" value="1"/>
</dbReference>
<evidence type="ECO:0000256" key="13">
    <source>
        <dbReference type="ARBA" id="ARBA00023169"/>
    </source>
</evidence>
<organism evidence="23 24">
    <name type="scientific">Paraburkholderia caribensis MBA4</name>
    <dbReference type="NCBI Taxonomy" id="1323664"/>
    <lineage>
        <taxon>Bacteria</taxon>
        <taxon>Pseudomonadati</taxon>
        <taxon>Pseudomonadota</taxon>
        <taxon>Betaproteobacteria</taxon>
        <taxon>Burkholderiales</taxon>
        <taxon>Burkholderiaceae</taxon>
        <taxon>Paraburkholderia</taxon>
    </lineage>
</organism>
<keyword evidence="8 23" id="KW-0418">Kinase</keyword>
<evidence type="ECO:0000256" key="7">
    <source>
        <dbReference type="ARBA" id="ARBA00022741"/>
    </source>
</evidence>
<evidence type="ECO:0000256" key="18">
    <source>
        <dbReference type="SAM" id="Coils"/>
    </source>
</evidence>
<dbReference type="RefSeq" id="WP_036002905.1">
    <property type="nucleotide sequence ID" value="NZ_CP012746.1"/>
</dbReference>
<evidence type="ECO:0000313" key="24">
    <source>
        <dbReference type="Proteomes" id="UP000019146"/>
    </source>
</evidence>
<evidence type="ECO:0000256" key="5">
    <source>
        <dbReference type="ARBA" id="ARBA00022679"/>
    </source>
</evidence>
<feature type="coiled-coil region" evidence="18">
    <location>
        <begin position="293"/>
        <end position="320"/>
    </location>
</feature>
<comment type="subcellular location">
    <subcellularLocation>
        <location evidence="1">Cell inner membrane</location>
        <topology evidence="1">Multi-pass membrane protein</topology>
    </subcellularLocation>
</comment>
<dbReference type="Pfam" id="PF02706">
    <property type="entry name" value="Wzz"/>
    <property type="match status" value="1"/>
</dbReference>
<evidence type="ECO:0000256" key="11">
    <source>
        <dbReference type="ARBA" id="ARBA00023136"/>
    </source>
</evidence>
<dbReference type="GeneID" id="69968399"/>
<evidence type="ECO:0000256" key="19">
    <source>
        <dbReference type="SAM" id="Phobius"/>
    </source>
</evidence>
<dbReference type="Pfam" id="PF23607">
    <property type="entry name" value="WZC_N"/>
    <property type="match status" value="1"/>
</dbReference>
<dbReference type="PANTHER" id="PTHR32309:SF32">
    <property type="entry name" value="TYROSINE-PROTEIN KINASE ETK-RELATED"/>
    <property type="match status" value="1"/>
</dbReference>
<dbReference type="AlphaFoldDB" id="A0A0P0R857"/>
<evidence type="ECO:0000256" key="10">
    <source>
        <dbReference type="ARBA" id="ARBA00022989"/>
    </source>
</evidence>
<dbReference type="GO" id="GO:0005524">
    <property type="term" value="F:ATP binding"/>
    <property type="evidence" value="ECO:0007669"/>
    <property type="project" value="UniProtKB-KW"/>
</dbReference>
<dbReference type="GO" id="GO:0004713">
    <property type="term" value="F:protein tyrosine kinase activity"/>
    <property type="evidence" value="ECO:0007669"/>
    <property type="project" value="UniProtKB-KW"/>
</dbReference>
<evidence type="ECO:0000256" key="14">
    <source>
        <dbReference type="ARBA" id="ARBA00053015"/>
    </source>
</evidence>
<evidence type="ECO:0000259" key="22">
    <source>
        <dbReference type="Pfam" id="PF13807"/>
    </source>
</evidence>
<reference evidence="23 24" key="1">
    <citation type="journal article" date="2014" name="Genome Announc.">
        <title>Draft Genome Sequence of the Haloacid-Degrading Burkholderia caribensis Strain MBA4.</title>
        <authorList>
            <person name="Pan Y."/>
            <person name="Kong K.F."/>
            <person name="Tsang J.S."/>
        </authorList>
    </citation>
    <scope>NUCLEOTIDE SEQUENCE [LARGE SCALE GENOMIC DNA]</scope>
    <source>
        <strain evidence="23 24">MBA4</strain>
    </source>
</reference>
<dbReference type="InterPro" id="IPR003856">
    <property type="entry name" value="LPS_length_determ_N"/>
</dbReference>
<keyword evidence="9" id="KW-0067">ATP-binding</keyword>
<dbReference type="PANTHER" id="PTHR32309">
    <property type="entry name" value="TYROSINE-PROTEIN KINASE"/>
    <property type="match status" value="1"/>
</dbReference>
<feature type="domain" description="Polysaccharide chain length determinant N-terminal" evidence="20">
    <location>
        <begin position="15"/>
        <end position="109"/>
    </location>
</feature>
<evidence type="ECO:0000256" key="3">
    <source>
        <dbReference type="ARBA" id="ARBA00022475"/>
    </source>
</evidence>
<dbReference type="Gene3D" id="3.40.50.300">
    <property type="entry name" value="P-loop containing nucleotide triphosphate hydrolases"/>
    <property type="match status" value="1"/>
</dbReference>
<evidence type="ECO:0000256" key="1">
    <source>
        <dbReference type="ARBA" id="ARBA00004429"/>
    </source>
</evidence>
<dbReference type="InterPro" id="IPR025669">
    <property type="entry name" value="AAA_dom"/>
</dbReference>
<dbReference type="SUPFAM" id="SSF57997">
    <property type="entry name" value="Tropomyosin"/>
    <property type="match status" value="1"/>
</dbReference>
<dbReference type="GO" id="GO:0042802">
    <property type="term" value="F:identical protein binding"/>
    <property type="evidence" value="ECO:0007669"/>
    <property type="project" value="UniProtKB-ARBA"/>
</dbReference>